<dbReference type="OMA" id="MTNAHIP"/>
<evidence type="ECO:0000313" key="4">
    <source>
        <dbReference type="Ensembl" id="ENSCMIP00000047447.1"/>
    </source>
</evidence>
<dbReference type="PANTHER" id="PTHR17408">
    <property type="entry name" value="HISTONE RNA HAIRPIN-BINDING PROTEIN"/>
    <property type="match status" value="1"/>
</dbReference>
<dbReference type="Ensembl" id="ENSCMIT00000048118.1">
    <property type="protein sequence ID" value="ENSCMIP00000047447.1"/>
    <property type="gene ID" value="ENSCMIG00000019446.1"/>
</dbReference>
<reference evidence="4" key="5">
    <citation type="submission" date="2025-09" db="UniProtKB">
        <authorList>
            <consortium name="Ensembl"/>
        </authorList>
    </citation>
    <scope>IDENTIFICATION</scope>
</reference>
<dbReference type="GO" id="GO:0003729">
    <property type="term" value="F:mRNA binding"/>
    <property type="evidence" value="ECO:0007669"/>
    <property type="project" value="InterPro"/>
</dbReference>
<evidence type="ECO:0000313" key="5">
    <source>
        <dbReference type="Proteomes" id="UP000314986"/>
    </source>
</evidence>
<dbReference type="AlphaFoldDB" id="A0A4W3JX31"/>
<dbReference type="Gene3D" id="1.10.8.1120">
    <property type="entry name" value="Histone RNA hairpin-binding protein RNA-binding domain"/>
    <property type="match status" value="1"/>
</dbReference>
<dbReference type="InterPro" id="IPR026502">
    <property type="entry name" value="SLBP1/SLBP2"/>
</dbReference>
<reference evidence="5" key="1">
    <citation type="journal article" date="2006" name="Science">
        <title>Ancient noncoding elements conserved in the human genome.</title>
        <authorList>
            <person name="Venkatesh B."/>
            <person name="Kirkness E.F."/>
            <person name="Loh Y.H."/>
            <person name="Halpern A.L."/>
            <person name="Lee A.P."/>
            <person name="Johnson J."/>
            <person name="Dandona N."/>
            <person name="Viswanathan L.D."/>
            <person name="Tay A."/>
            <person name="Venter J.C."/>
            <person name="Strausberg R.L."/>
            <person name="Brenner S."/>
        </authorList>
    </citation>
    <scope>NUCLEOTIDE SEQUENCE [LARGE SCALE GENOMIC DNA]</scope>
</reference>
<dbReference type="GO" id="GO:0071207">
    <property type="term" value="F:histone pre-mRNA stem-loop binding"/>
    <property type="evidence" value="ECO:0007669"/>
    <property type="project" value="TreeGrafter"/>
</dbReference>
<dbReference type="InterPro" id="IPR029344">
    <property type="entry name" value="SLBP_RNA_bind"/>
</dbReference>
<keyword evidence="2" id="KW-0694">RNA-binding</keyword>
<dbReference type="GeneTree" id="ENSGT00940000164705"/>
<dbReference type="GO" id="GO:0006398">
    <property type="term" value="P:mRNA 3'-end processing by stem-loop binding and cleavage"/>
    <property type="evidence" value="ECO:0007669"/>
    <property type="project" value="TreeGrafter"/>
</dbReference>
<proteinExistence type="inferred from homology"/>
<dbReference type="InParanoid" id="A0A4W3JX31"/>
<protein>
    <submittedName>
        <fullName evidence="4">Oocyte-specific histone RNA stem-loop-binding protein 2-like</fullName>
    </submittedName>
</protein>
<evidence type="ECO:0000256" key="1">
    <source>
        <dbReference type="ARBA" id="ARBA00006151"/>
    </source>
</evidence>
<dbReference type="GO" id="GO:0051028">
    <property type="term" value="P:mRNA transport"/>
    <property type="evidence" value="ECO:0007669"/>
    <property type="project" value="TreeGrafter"/>
</dbReference>
<accession>A0A4W3JX31</accession>
<evidence type="ECO:0000259" key="3">
    <source>
        <dbReference type="Pfam" id="PF15247"/>
    </source>
</evidence>
<dbReference type="Pfam" id="PF15247">
    <property type="entry name" value="SLBP_RNA_bind"/>
    <property type="match status" value="1"/>
</dbReference>
<dbReference type="PANTHER" id="PTHR17408:SF0">
    <property type="entry name" value="HISTONE RNA HAIRPIN-BINDING PROTEIN"/>
    <property type="match status" value="1"/>
</dbReference>
<organism evidence="4 5">
    <name type="scientific">Callorhinchus milii</name>
    <name type="common">Ghost shark</name>
    <dbReference type="NCBI Taxonomy" id="7868"/>
    <lineage>
        <taxon>Eukaryota</taxon>
        <taxon>Metazoa</taxon>
        <taxon>Chordata</taxon>
        <taxon>Craniata</taxon>
        <taxon>Vertebrata</taxon>
        <taxon>Chondrichthyes</taxon>
        <taxon>Holocephali</taxon>
        <taxon>Chimaeriformes</taxon>
        <taxon>Callorhinchidae</taxon>
        <taxon>Callorhinchus</taxon>
    </lineage>
</organism>
<dbReference type="STRING" id="7868.ENSCMIP00000047447"/>
<keyword evidence="5" id="KW-1185">Reference proteome</keyword>
<name>A0A4W3JX31_CALMI</name>
<feature type="domain" description="Histone RNA hairpin-binding protein RNA-binding" evidence="3">
    <location>
        <begin position="102"/>
        <end position="171"/>
    </location>
</feature>
<dbReference type="GO" id="GO:0071204">
    <property type="term" value="C:histone pre-mRNA 3'end processing complex"/>
    <property type="evidence" value="ECO:0007669"/>
    <property type="project" value="TreeGrafter"/>
</dbReference>
<evidence type="ECO:0000256" key="2">
    <source>
        <dbReference type="ARBA" id="ARBA00022884"/>
    </source>
</evidence>
<comment type="similarity">
    <text evidence="1">Belongs to the SLBP family.</text>
</comment>
<dbReference type="GO" id="GO:0005737">
    <property type="term" value="C:cytoplasm"/>
    <property type="evidence" value="ECO:0007669"/>
    <property type="project" value="TreeGrafter"/>
</dbReference>
<dbReference type="Proteomes" id="UP000314986">
    <property type="component" value="Unassembled WGS sequence"/>
</dbReference>
<reference evidence="4" key="4">
    <citation type="submission" date="2025-08" db="UniProtKB">
        <authorList>
            <consortium name="Ensembl"/>
        </authorList>
    </citation>
    <scope>IDENTIFICATION</scope>
</reference>
<dbReference type="FunFam" id="1.10.8.1120:FF:000001">
    <property type="entry name" value="Histone RNA hairpin-binding protein-like"/>
    <property type="match status" value="1"/>
</dbReference>
<reference evidence="5" key="3">
    <citation type="journal article" date="2014" name="Nature">
        <title>Elephant shark genome provides unique insights into gnathostome evolution.</title>
        <authorList>
            <consortium name="International Elephant Shark Genome Sequencing Consortium"/>
            <person name="Venkatesh B."/>
            <person name="Lee A.P."/>
            <person name="Ravi V."/>
            <person name="Maurya A.K."/>
            <person name="Lian M.M."/>
            <person name="Swann J.B."/>
            <person name="Ohta Y."/>
            <person name="Flajnik M.F."/>
            <person name="Sutoh Y."/>
            <person name="Kasahara M."/>
            <person name="Hoon S."/>
            <person name="Gangu V."/>
            <person name="Roy S.W."/>
            <person name="Irimia M."/>
            <person name="Korzh V."/>
            <person name="Kondrychyn I."/>
            <person name="Lim Z.W."/>
            <person name="Tay B.H."/>
            <person name="Tohari S."/>
            <person name="Kong K.W."/>
            <person name="Ho S."/>
            <person name="Lorente-Galdos B."/>
            <person name="Quilez J."/>
            <person name="Marques-Bonet T."/>
            <person name="Raney B.J."/>
            <person name="Ingham P.W."/>
            <person name="Tay A."/>
            <person name="Hillier L.W."/>
            <person name="Minx P."/>
            <person name="Boehm T."/>
            <person name="Wilson R.K."/>
            <person name="Brenner S."/>
            <person name="Warren W.C."/>
        </authorList>
    </citation>
    <scope>NUCLEOTIDE SEQUENCE [LARGE SCALE GENOMIC DNA]</scope>
</reference>
<sequence>MMSAYSSHSRHSLCENSLPAVDAHLPWLPFGHVGSTALPDIHKTSHMVRRSEAYLPRTVSVGVGTETEPNGMWSSWEKRSWMFNPHASDTTSRSSEATKIETDETVLKRRQKQIDYGKNTIAYQRYQEEVPKRLRMPGIHPQTPNKYKKYSRRSWDKQIRLWRKALHAWDPPLEQGDLSKPVSGASIWNPLPEVRANAERKPLEQWFGPLFYTGMMGTALTTEIPANQNQSPSRPLDSCSYASKDPFELLRCLRKGRGNSWTPW</sequence>
<reference evidence="5" key="2">
    <citation type="journal article" date="2007" name="PLoS Biol.">
        <title>Survey sequencing and comparative analysis of the elephant shark (Callorhinchus milii) genome.</title>
        <authorList>
            <person name="Venkatesh B."/>
            <person name="Kirkness E.F."/>
            <person name="Loh Y.H."/>
            <person name="Halpern A.L."/>
            <person name="Lee A.P."/>
            <person name="Johnson J."/>
            <person name="Dandona N."/>
            <person name="Viswanathan L.D."/>
            <person name="Tay A."/>
            <person name="Venter J.C."/>
            <person name="Strausberg R.L."/>
            <person name="Brenner S."/>
        </authorList>
    </citation>
    <scope>NUCLEOTIDE SEQUENCE [LARGE SCALE GENOMIC DNA]</scope>
</reference>
<dbReference type="InterPro" id="IPR038294">
    <property type="entry name" value="SLBP_RNA_bind_sf"/>
</dbReference>